<name>A0A7J2S0P8_9EURY</name>
<evidence type="ECO:0000256" key="2">
    <source>
        <dbReference type="ARBA" id="ARBA00022475"/>
    </source>
</evidence>
<sequence>MTKFTSKTLSEIVGYIRDAVFSEEYANYSGLLQRIDTRIKFIVFLLLISSVIFARGIHTLLVFFLLSLILASLSRIPLRFYLPRVLVFIPVFTGIIAIPYIFNIFQPHDGTALIVLHEFHRTIDLPLLRPFSRIEITKEGVFWASVFLTRVTASVSFAILLMITTKWSDLVKALHTLRFPKVFVLIMSMAYRYIFLLLDLISNMLLSRKSRTVGREPAVKSWKLNAGIIGALFMKSYEMSEDVYLAMLSRGFDGTVRISEDKRVDGKSYLFLSMMLCVIFLIMFGVENAAII</sequence>
<evidence type="ECO:0000256" key="6">
    <source>
        <dbReference type="SAM" id="Phobius"/>
    </source>
</evidence>
<feature type="transmembrane region" description="Helical" evidence="6">
    <location>
        <begin position="41"/>
        <end position="69"/>
    </location>
</feature>
<dbReference type="EMBL" id="DRIE01000071">
    <property type="protein sequence ID" value="HEC57056.1"/>
    <property type="molecule type" value="Genomic_DNA"/>
</dbReference>
<dbReference type="GO" id="GO:0006824">
    <property type="term" value="P:cobalt ion transport"/>
    <property type="evidence" value="ECO:0007669"/>
    <property type="project" value="InterPro"/>
</dbReference>
<dbReference type="PANTHER" id="PTHR34857:SF2">
    <property type="entry name" value="SLL0384 PROTEIN"/>
    <property type="match status" value="1"/>
</dbReference>
<feature type="transmembrane region" description="Helical" evidence="6">
    <location>
        <begin position="183"/>
        <end position="206"/>
    </location>
</feature>
<evidence type="ECO:0000256" key="3">
    <source>
        <dbReference type="ARBA" id="ARBA00022692"/>
    </source>
</evidence>
<comment type="subcellular location">
    <subcellularLocation>
        <location evidence="1">Cell membrane</location>
        <topology evidence="1">Multi-pass membrane protein</topology>
    </subcellularLocation>
</comment>
<dbReference type="InterPro" id="IPR051611">
    <property type="entry name" value="ECF_transporter_component"/>
</dbReference>
<feature type="transmembrane region" description="Helical" evidence="6">
    <location>
        <begin position="141"/>
        <end position="163"/>
    </location>
</feature>
<organism evidence="7">
    <name type="scientific">Candidatus Syntropharchaeum butanivorans</name>
    <dbReference type="NCBI Taxonomy" id="1839936"/>
    <lineage>
        <taxon>Archaea</taxon>
        <taxon>Methanobacteriati</taxon>
        <taxon>Methanobacteriota</taxon>
        <taxon>Stenosarchaea group</taxon>
        <taxon>Methanomicrobia</taxon>
        <taxon>Methanosarcinales</taxon>
        <taxon>ANME-2 cluster</taxon>
        <taxon>Candidatus Syntropharchaeum</taxon>
    </lineage>
</organism>
<keyword evidence="4 6" id="KW-1133">Transmembrane helix</keyword>
<keyword evidence="3 6" id="KW-0812">Transmembrane</keyword>
<dbReference type="CDD" id="cd16914">
    <property type="entry name" value="EcfT"/>
    <property type="match status" value="1"/>
</dbReference>
<evidence type="ECO:0000256" key="1">
    <source>
        <dbReference type="ARBA" id="ARBA00004651"/>
    </source>
</evidence>
<accession>A0A7J2S0P8</accession>
<protein>
    <submittedName>
        <fullName evidence="7">Cobalt ECF transporter T component CbiQ</fullName>
    </submittedName>
</protein>
<proteinExistence type="predicted"/>
<dbReference type="GO" id="GO:0043190">
    <property type="term" value="C:ATP-binding cassette (ABC) transporter complex"/>
    <property type="evidence" value="ECO:0007669"/>
    <property type="project" value="InterPro"/>
</dbReference>
<keyword evidence="5 6" id="KW-0472">Membrane</keyword>
<dbReference type="Pfam" id="PF02361">
    <property type="entry name" value="CbiQ"/>
    <property type="match status" value="1"/>
</dbReference>
<dbReference type="Proteomes" id="UP000885936">
    <property type="component" value="Unassembled WGS sequence"/>
</dbReference>
<evidence type="ECO:0000256" key="4">
    <source>
        <dbReference type="ARBA" id="ARBA00022989"/>
    </source>
</evidence>
<dbReference type="InterPro" id="IPR012809">
    <property type="entry name" value="ECF_CbiQ"/>
</dbReference>
<dbReference type="AlphaFoldDB" id="A0A7J2S0P8"/>
<dbReference type="NCBIfam" id="TIGR02454">
    <property type="entry name" value="ECF_T_CbiQ"/>
    <property type="match status" value="1"/>
</dbReference>
<keyword evidence="2" id="KW-1003">Cell membrane</keyword>
<evidence type="ECO:0000313" key="7">
    <source>
        <dbReference type="EMBL" id="HEC57056.1"/>
    </source>
</evidence>
<dbReference type="InterPro" id="IPR003339">
    <property type="entry name" value="ABC/ECF_trnsptr_transmembrane"/>
</dbReference>
<comment type="caution">
    <text evidence="7">The sequence shown here is derived from an EMBL/GenBank/DDBJ whole genome shotgun (WGS) entry which is preliminary data.</text>
</comment>
<reference evidence="7" key="1">
    <citation type="journal article" date="2020" name="mSystems">
        <title>Genome- and Community-Level Interaction Insights into Carbon Utilization and Element Cycling Functions of Hydrothermarchaeota in Hydrothermal Sediment.</title>
        <authorList>
            <person name="Zhou Z."/>
            <person name="Liu Y."/>
            <person name="Xu W."/>
            <person name="Pan J."/>
            <person name="Luo Z.H."/>
            <person name="Li M."/>
        </authorList>
    </citation>
    <scope>NUCLEOTIDE SEQUENCE [LARGE SCALE GENOMIC DNA]</scope>
    <source>
        <strain evidence="7">HyVt-386</strain>
    </source>
</reference>
<evidence type="ECO:0000256" key="5">
    <source>
        <dbReference type="ARBA" id="ARBA00023136"/>
    </source>
</evidence>
<dbReference type="PANTHER" id="PTHR34857">
    <property type="entry name" value="SLL0384 PROTEIN"/>
    <property type="match status" value="1"/>
</dbReference>
<gene>
    <name evidence="7" type="primary">cbiQ</name>
    <name evidence="7" type="ORF">ENI32_04125</name>
</gene>
<feature type="transmembrane region" description="Helical" evidence="6">
    <location>
        <begin position="81"/>
        <end position="102"/>
    </location>
</feature>
<feature type="transmembrane region" description="Helical" evidence="6">
    <location>
        <begin position="269"/>
        <end position="286"/>
    </location>
</feature>